<dbReference type="Proteomes" id="UP000679307">
    <property type="component" value="Chromosome"/>
</dbReference>
<dbReference type="InterPro" id="IPR036291">
    <property type="entry name" value="NAD(P)-bd_dom_sf"/>
</dbReference>
<dbReference type="GO" id="GO:0016491">
    <property type="term" value="F:oxidoreductase activity"/>
    <property type="evidence" value="ECO:0007669"/>
    <property type="project" value="UniProtKB-KW"/>
</dbReference>
<organism evidence="3 4">
    <name type="scientific">Nocardioides aquaticus</name>
    <dbReference type="NCBI Taxonomy" id="160826"/>
    <lineage>
        <taxon>Bacteria</taxon>
        <taxon>Bacillati</taxon>
        <taxon>Actinomycetota</taxon>
        <taxon>Actinomycetes</taxon>
        <taxon>Propionibacteriales</taxon>
        <taxon>Nocardioidaceae</taxon>
        <taxon>Nocardioides</taxon>
    </lineage>
</organism>
<proteinExistence type="predicted"/>
<evidence type="ECO:0000313" key="4">
    <source>
        <dbReference type="Proteomes" id="UP000679307"/>
    </source>
</evidence>
<dbReference type="Gene3D" id="3.90.180.10">
    <property type="entry name" value="Medium-chain alcohol dehydrogenases, catalytic domain"/>
    <property type="match status" value="1"/>
</dbReference>
<dbReference type="SUPFAM" id="SSF50129">
    <property type="entry name" value="GroES-like"/>
    <property type="match status" value="1"/>
</dbReference>
<dbReference type="SUPFAM" id="SSF51735">
    <property type="entry name" value="NAD(P)-binding Rossmann-fold domains"/>
    <property type="match status" value="1"/>
</dbReference>
<reference evidence="3 4" key="1">
    <citation type="submission" date="2021-05" db="EMBL/GenBank/DDBJ databases">
        <title>Complete genome of Nocardioides aquaticus KCTC 9944T isolated from meromictic and hypersaline Ekho Lake, Antarctica.</title>
        <authorList>
            <person name="Hwang K."/>
            <person name="Kim K.M."/>
            <person name="Choe H."/>
        </authorList>
    </citation>
    <scope>NUCLEOTIDE SEQUENCE [LARGE SCALE GENOMIC DNA]</scope>
    <source>
        <strain evidence="3 4">KCTC 9944</strain>
    </source>
</reference>
<dbReference type="EMBL" id="CP075371">
    <property type="protein sequence ID" value="QVT79945.1"/>
    <property type="molecule type" value="Genomic_DNA"/>
</dbReference>
<dbReference type="PANTHER" id="PTHR43205:SF7">
    <property type="entry name" value="PROSTAGLANDIN REDUCTASE 1"/>
    <property type="match status" value="1"/>
</dbReference>
<dbReference type="EC" id="1.-.-.-" evidence="3"/>
<sequence length="339" mass="35874">MTTRTARQIQLVRRPAGLPTTDDFRMVDVDLPDLGPDQVRVRNTVLSVDPYMRGRMNDTESYAEPYALEAPMLGAAVGVVEESTSDRVPVGATVSHGAAWRDAEVLDAGAVRVVDVERAPASAYLGVLGMPGLTAYVGLRRIAALAEGETVFVSGAAGAVGSAVGQFARQLGAARVIGSAGSPEKVAWLTEELGFDAAFDYHDGKVSHLLRDALDRTGGGRADVYFDNVGGEHLEAALLHLAEFGRVAACGAITTYNDQQPAPGPRTIGLVVPRKLTIRGFIVSDHADLAGDFYASAPGWVADGSVRTRETYFEGLEQTVDAFLGLFSGANLGKMLVRL</sequence>
<accession>A0ABX8EJ54</accession>
<name>A0ABX8EJ54_9ACTN</name>
<dbReference type="RefSeq" id="WP_214055586.1">
    <property type="nucleotide sequence ID" value="NZ_BAAAHS010000044.1"/>
</dbReference>
<dbReference type="CDD" id="cd05288">
    <property type="entry name" value="PGDH"/>
    <property type="match status" value="1"/>
</dbReference>
<keyword evidence="4" id="KW-1185">Reference proteome</keyword>
<evidence type="ECO:0000259" key="2">
    <source>
        <dbReference type="SMART" id="SM00829"/>
    </source>
</evidence>
<dbReference type="SMART" id="SM00829">
    <property type="entry name" value="PKS_ER"/>
    <property type="match status" value="1"/>
</dbReference>
<protein>
    <submittedName>
        <fullName evidence="3">NADP-dependent oxidoreductase YfmJ</fullName>
        <ecNumber evidence="3">1.-.-.-</ecNumber>
    </submittedName>
</protein>
<dbReference type="Gene3D" id="3.40.50.720">
    <property type="entry name" value="NAD(P)-binding Rossmann-like Domain"/>
    <property type="match status" value="1"/>
</dbReference>
<dbReference type="InterPro" id="IPR045010">
    <property type="entry name" value="MDR_fam"/>
</dbReference>
<dbReference type="InterPro" id="IPR011032">
    <property type="entry name" value="GroES-like_sf"/>
</dbReference>
<evidence type="ECO:0000256" key="1">
    <source>
        <dbReference type="ARBA" id="ARBA00023002"/>
    </source>
</evidence>
<dbReference type="InterPro" id="IPR013149">
    <property type="entry name" value="ADH-like_C"/>
</dbReference>
<dbReference type="InterPro" id="IPR041694">
    <property type="entry name" value="ADH_N_2"/>
</dbReference>
<keyword evidence="1 3" id="KW-0560">Oxidoreductase</keyword>
<evidence type="ECO:0000313" key="3">
    <source>
        <dbReference type="EMBL" id="QVT79945.1"/>
    </source>
</evidence>
<dbReference type="Pfam" id="PF00107">
    <property type="entry name" value="ADH_zinc_N"/>
    <property type="match status" value="1"/>
</dbReference>
<feature type="domain" description="Enoyl reductase (ER)" evidence="2">
    <location>
        <begin position="20"/>
        <end position="337"/>
    </location>
</feature>
<dbReference type="Pfam" id="PF16884">
    <property type="entry name" value="ADH_N_2"/>
    <property type="match status" value="1"/>
</dbReference>
<gene>
    <name evidence="3" type="primary">yfmJ</name>
    <name evidence="3" type="ORF">ENKNEFLB_02335</name>
</gene>
<dbReference type="PANTHER" id="PTHR43205">
    <property type="entry name" value="PROSTAGLANDIN REDUCTASE"/>
    <property type="match status" value="1"/>
</dbReference>
<dbReference type="InterPro" id="IPR020843">
    <property type="entry name" value="ER"/>
</dbReference>